<protein>
    <recommendedName>
        <fullName evidence="8">Phosphatidylglycerol lysyltransferase C-terminal domain-containing protein</fullName>
    </recommendedName>
</protein>
<proteinExistence type="predicted"/>
<dbReference type="KEGG" id="mng:MNEG_9436"/>
<evidence type="ECO:0000256" key="1">
    <source>
        <dbReference type="ARBA" id="ARBA00004651"/>
    </source>
</evidence>
<dbReference type="Proteomes" id="UP000054498">
    <property type="component" value="Unassembled WGS sequence"/>
</dbReference>
<feature type="transmembrane region" description="Helical" evidence="7">
    <location>
        <begin position="509"/>
        <end position="526"/>
    </location>
</feature>
<dbReference type="PANTHER" id="PTHR34697:SF2">
    <property type="entry name" value="PHOSPHATIDYLGLYCEROL LYSYLTRANSFERASE"/>
    <property type="match status" value="1"/>
</dbReference>
<evidence type="ECO:0000256" key="7">
    <source>
        <dbReference type="SAM" id="Phobius"/>
    </source>
</evidence>
<evidence type="ECO:0000313" key="10">
    <source>
        <dbReference type="Proteomes" id="UP000054498"/>
    </source>
</evidence>
<evidence type="ECO:0000259" key="8">
    <source>
        <dbReference type="Pfam" id="PF09924"/>
    </source>
</evidence>
<keyword evidence="5 7" id="KW-0472">Membrane</keyword>
<keyword evidence="10" id="KW-1185">Reference proteome</keyword>
<evidence type="ECO:0000256" key="5">
    <source>
        <dbReference type="ARBA" id="ARBA00023136"/>
    </source>
</evidence>
<accession>A0A0D2JGJ5</accession>
<evidence type="ECO:0000313" key="9">
    <source>
        <dbReference type="EMBL" id="KIY98527.1"/>
    </source>
</evidence>
<keyword evidence="3 7" id="KW-0812">Transmembrane</keyword>
<dbReference type="PROSITE" id="PS51257">
    <property type="entry name" value="PROKAR_LIPOPROTEIN"/>
    <property type="match status" value="1"/>
</dbReference>
<dbReference type="GeneID" id="25742311"/>
<dbReference type="EMBL" id="KK102154">
    <property type="protein sequence ID" value="KIY98527.1"/>
    <property type="molecule type" value="Genomic_DNA"/>
</dbReference>
<evidence type="ECO:0000256" key="6">
    <source>
        <dbReference type="SAM" id="MobiDB-lite"/>
    </source>
</evidence>
<dbReference type="InterPro" id="IPR051211">
    <property type="entry name" value="PG_lysyltransferase"/>
</dbReference>
<organism evidence="9 10">
    <name type="scientific">Monoraphidium neglectum</name>
    <dbReference type="NCBI Taxonomy" id="145388"/>
    <lineage>
        <taxon>Eukaryota</taxon>
        <taxon>Viridiplantae</taxon>
        <taxon>Chlorophyta</taxon>
        <taxon>core chlorophytes</taxon>
        <taxon>Chlorophyceae</taxon>
        <taxon>CS clade</taxon>
        <taxon>Sphaeropleales</taxon>
        <taxon>Selenastraceae</taxon>
        <taxon>Monoraphidium</taxon>
    </lineage>
</organism>
<dbReference type="GO" id="GO:0016755">
    <property type="term" value="F:aminoacyltransferase activity"/>
    <property type="evidence" value="ECO:0007669"/>
    <property type="project" value="TreeGrafter"/>
</dbReference>
<evidence type="ECO:0000256" key="3">
    <source>
        <dbReference type="ARBA" id="ARBA00022692"/>
    </source>
</evidence>
<feature type="region of interest" description="Disordered" evidence="6">
    <location>
        <begin position="348"/>
        <end position="367"/>
    </location>
</feature>
<keyword evidence="2" id="KW-1003">Cell membrane</keyword>
<sequence length="567" mass="61538">MPKDNELPALAQWAIGAGAGVAINIVLSSLATVACAAELSRRALGRPDPGVPLHTVARVTPVPGTEAQTPVIVAQIDSDDDGSADLAPEAVAEVQPFASARRPAQHQQHQQGSKAGRDPSKLLPPVIPGVMEVVHIPVDAEMGAKSDAWRMVGPYARHYGGGAISSSTLWNPEYIHMLVPGMGSQPYVVGRAYWRTIVIGIGDPLAHPAHWSEMAAAFKRAFPHATYAHTGPEFSRLLRDEQGYAVNDMGAETNILIQKWAYSKKTRTIRNAARDARGAGVEVRELSHKDLTTEVCRQLANVTGDWVQQKSVKDQMLRVFIRHVDYDNLHLDEGVRLFVAERTLPAPAPAGGDGDADDASSTSSTAAGPRRIEGFVLVDPMWRDGKVYGYVTSLNRMRRDSHHGTLKLLYEVIMAAAKKEGKEVLTFGFSPFFNLQTKPFQGPPWSELATRFMFNFGNNLYQFKNLAFSKARYGGSVVGDAYKDPNVTMTHVYGITHPSLISMNFLDQYVLLMYVGFLGNLFDTLLKLAGLRKDMNNSFQADDAAGIPRGASSASLAAATAAGGEDD</sequence>
<dbReference type="RefSeq" id="XP_013897547.1">
    <property type="nucleotide sequence ID" value="XM_014042093.1"/>
</dbReference>
<reference evidence="9 10" key="1">
    <citation type="journal article" date="2013" name="BMC Genomics">
        <title>Reconstruction of the lipid metabolism for the microalga Monoraphidium neglectum from its genome sequence reveals characteristics suitable for biofuel production.</title>
        <authorList>
            <person name="Bogen C."/>
            <person name="Al-Dilaimi A."/>
            <person name="Albersmeier A."/>
            <person name="Wichmann J."/>
            <person name="Grundmann M."/>
            <person name="Rupp O."/>
            <person name="Lauersen K.J."/>
            <person name="Blifernez-Klassen O."/>
            <person name="Kalinowski J."/>
            <person name="Goesmann A."/>
            <person name="Mussgnug J.H."/>
            <person name="Kruse O."/>
        </authorList>
    </citation>
    <scope>NUCLEOTIDE SEQUENCE [LARGE SCALE GENOMIC DNA]</scope>
    <source>
        <strain evidence="9 10">SAG 48.87</strain>
    </source>
</reference>
<dbReference type="AlphaFoldDB" id="A0A0D2JGJ5"/>
<dbReference type="InterPro" id="IPR024320">
    <property type="entry name" value="LPG_synthase_C"/>
</dbReference>
<comment type="subcellular location">
    <subcellularLocation>
        <location evidence="1">Cell membrane</location>
        <topology evidence="1">Multi-pass membrane protein</topology>
    </subcellularLocation>
</comment>
<dbReference type="GO" id="GO:0055091">
    <property type="term" value="P:phospholipid homeostasis"/>
    <property type="evidence" value="ECO:0007669"/>
    <property type="project" value="TreeGrafter"/>
</dbReference>
<dbReference type="GO" id="GO:0005886">
    <property type="term" value="C:plasma membrane"/>
    <property type="evidence" value="ECO:0007669"/>
    <property type="project" value="UniProtKB-SubCell"/>
</dbReference>
<dbReference type="PANTHER" id="PTHR34697">
    <property type="entry name" value="PHOSPHATIDYLGLYCEROL LYSYLTRANSFERASE"/>
    <property type="match status" value="1"/>
</dbReference>
<evidence type="ECO:0000256" key="4">
    <source>
        <dbReference type="ARBA" id="ARBA00022989"/>
    </source>
</evidence>
<gene>
    <name evidence="9" type="ORF">MNEG_9436</name>
</gene>
<keyword evidence="4 7" id="KW-1133">Transmembrane helix</keyword>
<name>A0A0D2JGJ5_9CHLO</name>
<dbReference type="OrthoDB" id="539270at2759"/>
<evidence type="ECO:0000256" key="2">
    <source>
        <dbReference type="ARBA" id="ARBA00022475"/>
    </source>
</evidence>
<dbReference type="Pfam" id="PF09924">
    <property type="entry name" value="LPG_synthase_C"/>
    <property type="match status" value="1"/>
</dbReference>
<feature type="region of interest" description="Disordered" evidence="6">
    <location>
        <begin position="98"/>
        <end position="121"/>
    </location>
</feature>
<feature type="domain" description="Phosphatidylglycerol lysyltransferase C-terminal" evidence="8">
    <location>
        <begin position="199"/>
        <end position="475"/>
    </location>
</feature>